<evidence type="ECO:0000313" key="1">
    <source>
        <dbReference type="EMBL" id="GED69595.1"/>
    </source>
</evidence>
<keyword evidence="2" id="KW-1185">Reference proteome</keyword>
<name>A0ABQ0TP15_9BACL</name>
<accession>A0ABQ0TP15</accession>
<gene>
    <name evidence="1" type="ORF">BRE01_32970</name>
</gene>
<dbReference type="Proteomes" id="UP000319578">
    <property type="component" value="Unassembled WGS sequence"/>
</dbReference>
<evidence type="ECO:0000313" key="2">
    <source>
        <dbReference type="Proteomes" id="UP000319578"/>
    </source>
</evidence>
<sequence length="56" mass="6210">MDLASMSILTNKEATTKKKSKTRVAVTRVIFICCQSFLVSPLSKALAKRHDGWEGL</sequence>
<proteinExistence type="predicted"/>
<dbReference type="EMBL" id="BJON01000013">
    <property type="protein sequence ID" value="GED69595.1"/>
    <property type="molecule type" value="Genomic_DNA"/>
</dbReference>
<reference evidence="1 2" key="1">
    <citation type="submission" date="2019-06" db="EMBL/GenBank/DDBJ databases">
        <title>Whole genome shotgun sequence of Brevibacillus reuszeri NBRC 15719.</title>
        <authorList>
            <person name="Hosoyama A."/>
            <person name="Uohara A."/>
            <person name="Ohji S."/>
            <person name="Ichikawa N."/>
        </authorList>
    </citation>
    <scope>NUCLEOTIDE SEQUENCE [LARGE SCALE GENOMIC DNA]</scope>
    <source>
        <strain evidence="1 2">NBRC 15719</strain>
    </source>
</reference>
<protein>
    <submittedName>
        <fullName evidence="1">Uncharacterized protein</fullName>
    </submittedName>
</protein>
<comment type="caution">
    <text evidence="1">The sequence shown here is derived from an EMBL/GenBank/DDBJ whole genome shotgun (WGS) entry which is preliminary data.</text>
</comment>
<organism evidence="1 2">
    <name type="scientific">Brevibacillus reuszeri</name>
    <dbReference type="NCBI Taxonomy" id="54915"/>
    <lineage>
        <taxon>Bacteria</taxon>
        <taxon>Bacillati</taxon>
        <taxon>Bacillota</taxon>
        <taxon>Bacilli</taxon>
        <taxon>Bacillales</taxon>
        <taxon>Paenibacillaceae</taxon>
        <taxon>Brevibacillus</taxon>
    </lineage>
</organism>